<proteinExistence type="predicted"/>
<keyword evidence="2" id="KW-0378">Hydrolase</keyword>
<dbReference type="Proteomes" id="UP001646157">
    <property type="component" value="Unassembled WGS sequence"/>
</dbReference>
<dbReference type="Pfam" id="PF06028">
    <property type="entry name" value="DUF915"/>
    <property type="match status" value="1"/>
</dbReference>
<dbReference type="RefSeq" id="WP_205168256.1">
    <property type="nucleotide sequence ID" value="NZ_JAFBDZ010000001.1"/>
</dbReference>
<name>A0ABS2N8A0_9BACI</name>
<feature type="transmembrane region" description="Helical" evidence="1">
    <location>
        <begin position="9"/>
        <end position="28"/>
    </location>
</feature>
<keyword evidence="3" id="KW-1185">Reference proteome</keyword>
<dbReference type="GO" id="GO:0016787">
    <property type="term" value="F:hydrolase activity"/>
    <property type="evidence" value="ECO:0007669"/>
    <property type="project" value="UniProtKB-KW"/>
</dbReference>
<dbReference type="SUPFAM" id="SSF53474">
    <property type="entry name" value="alpha/beta-Hydrolases"/>
    <property type="match status" value="1"/>
</dbReference>
<dbReference type="InterPro" id="IPR010315">
    <property type="entry name" value="DUF915_hydro-like"/>
</dbReference>
<dbReference type="PANTHER" id="PTHR37946:SF1">
    <property type="entry name" value="SLL1969 PROTEIN"/>
    <property type="match status" value="1"/>
</dbReference>
<accession>A0ABS2N8A0</accession>
<keyword evidence="1" id="KW-1133">Transmembrane helix</keyword>
<protein>
    <submittedName>
        <fullName evidence="2">Alpha/beta hydrolase family protein</fullName>
    </submittedName>
</protein>
<comment type="caution">
    <text evidence="2">The sequence shown here is derived from an EMBL/GenBank/DDBJ whole genome shotgun (WGS) entry which is preliminary data.</text>
</comment>
<keyword evidence="1" id="KW-0472">Membrane</keyword>
<gene>
    <name evidence="2" type="ORF">JOC86_000600</name>
</gene>
<evidence type="ECO:0000313" key="3">
    <source>
        <dbReference type="Proteomes" id="UP001646157"/>
    </source>
</evidence>
<dbReference type="InterPro" id="IPR029058">
    <property type="entry name" value="AB_hydrolase_fold"/>
</dbReference>
<dbReference type="EMBL" id="JAFBDZ010000001">
    <property type="protein sequence ID" value="MBM7584063.1"/>
    <property type="molecule type" value="Genomic_DNA"/>
</dbReference>
<dbReference type="Gene3D" id="3.40.50.1820">
    <property type="entry name" value="alpha/beta hydrolase"/>
    <property type="match status" value="1"/>
</dbReference>
<dbReference type="PANTHER" id="PTHR37946">
    <property type="entry name" value="SLL1969 PROTEIN"/>
    <property type="match status" value="1"/>
</dbReference>
<sequence length="281" mass="31739">MKFSFARKISLTAGLLIVLSMAVLYIMFRSENVESQENRYTKQQLYPTVFVHGYKGTFNSFKTMMDRFENEYSWGNRTLIVYVSKFGELNFIGRVPTPPSEPVFVQVVFENNRATLGDTSKWLTSVMVEIKQRYYVETVNLVGHSMGGLVITHYLKENANSMAIPKTHKLITIGSPFLGIEKESYHKVNTGAAVNDLRPNSNALLKLIRESSEFPKNVQSLVIAGTGDQVVGVNSARGLKQIVPPENYHEKIIDDPSIGHSGLHETLKVDRLINDFLWGFK</sequence>
<evidence type="ECO:0000313" key="2">
    <source>
        <dbReference type="EMBL" id="MBM7584063.1"/>
    </source>
</evidence>
<keyword evidence="1" id="KW-0812">Transmembrane</keyword>
<evidence type="ECO:0000256" key="1">
    <source>
        <dbReference type="SAM" id="Phobius"/>
    </source>
</evidence>
<organism evidence="2 3">
    <name type="scientific">Rossellomorea pakistanensis</name>
    <dbReference type="NCBI Taxonomy" id="992288"/>
    <lineage>
        <taxon>Bacteria</taxon>
        <taxon>Bacillati</taxon>
        <taxon>Bacillota</taxon>
        <taxon>Bacilli</taxon>
        <taxon>Bacillales</taxon>
        <taxon>Bacillaceae</taxon>
        <taxon>Rossellomorea</taxon>
    </lineage>
</organism>
<reference evidence="2 3" key="1">
    <citation type="submission" date="2021-01" db="EMBL/GenBank/DDBJ databases">
        <title>Genomic Encyclopedia of Type Strains, Phase IV (KMG-IV): sequencing the most valuable type-strain genomes for metagenomic binning, comparative biology and taxonomic classification.</title>
        <authorList>
            <person name="Goeker M."/>
        </authorList>
    </citation>
    <scope>NUCLEOTIDE SEQUENCE [LARGE SCALE GENOMIC DNA]</scope>
    <source>
        <strain evidence="2 3">DSM 24834</strain>
    </source>
</reference>